<protein>
    <submittedName>
        <fullName evidence="1">Uncharacterized protein</fullName>
    </submittedName>
</protein>
<gene>
    <name evidence="1" type="ORF">QQ008_15520</name>
</gene>
<evidence type="ECO:0000313" key="1">
    <source>
        <dbReference type="EMBL" id="MDN5202798.1"/>
    </source>
</evidence>
<accession>A0ABT8KQT9</accession>
<dbReference type="RefSeq" id="WP_346752821.1">
    <property type="nucleotide sequence ID" value="NZ_JAUJEA010000005.1"/>
</dbReference>
<name>A0ABT8KQT9_9BACT</name>
<reference evidence="1" key="1">
    <citation type="submission" date="2023-06" db="EMBL/GenBank/DDBJ databases">
        <title>Genomic of Parafulvivirga corallium.</title>
        <authorList>
            <person name="Wang G."/>
        </authorList>
    </citation>
    <scope>NUCLEOTIDE SEQUENCE</scope>
    <source>
        <strain evidence="1">BMA10</strain>
    </source>
</reference>
<sequence length="49" mass="5514">MKATTLYMECKGALKNKSVAGMKITTSSLANATNWLFESARQNRYFSSY</sequence>
<comment type="caution">
    <text evidence="1">The sequence shown here is derived from an EMBL/GenBank/DDBJ whole genome shotgun (WGS) entry which is preliminary data.</text>
</comment>
<keyword evidence="2" id="KW-1185">Reference proteome</keyword>
<evidence type="ECO:0000313" key="2">
    <source>
        <dbReference type="Proteomes" id="UP001172082"/>
    </source>
</evidence>
<organism evidence="1 2">
    <name type="scientific">Splendidivirga corallicola</name>
    <dbReference type="NCBI Taxonomy" id="3051826"/>
    <lineage>
        <taxon>Bacteria</taxon>
        <taxon>Pseudomonadati</taxon>
        <taxon>Bacteroidota</taxon>
        <taxon>Cytophagia</taxon>
        <taxon>Cytophagales</taxon>
        <taxon>Splendidivirgaceae</taxon>
        <taxon>Splendidivirga</taxon>
    </lineage>
</organism>
<dbReference type="EMBL" id="JAUJEA010000005">
    <property type="protein sequence ID" value="MDN5202798.1"/>
    <property type="molecule type" value="Genomic_DNA"/>
</dbReference>
<proteinExistence type="predicted"/>
<dbReference type="Proteomes" id="UP001172082">
    <property type="component" value="Unassembled WGS sequence"/>
</dbReference>